<dbReference type="Proteomes" id="UP000317550">
    <property type="component" value="Chromosome"/>
</dbReference>
<evidence type="ECO:0000313" key="3">
    <source>
        <dbReference type="Proteomes" id="UP000317550"/>
    </source>
</evidence>
<dbReference type="InterPro" id="IPR052746">
    <property type="entry name" value="MlaB_ABC_Transporter"/>
</dbReference>
<dbReference type="InterPro" id="IPR002645">
    <property type="entry name" value="STAS_dom"/>
</dbReference>
<reference evidence="3" key="1">
    <citation type="submission" date="2019-07" db="EMBL/GenBank/DDBJ databases">
        <title>Chitinimonas sp. nov., isolated from Ny-Alesund, arctica soil.</title>
        <authorList>
            <person name="Xu Q."/>
            <person name="Peng F."/>
        </authorList>
    </citation>
    <scope>NUCLEOTIDE SEQUENCE [LARGE SCALE GENOMIC DNA]</scope>
    <source>
        <strain evidence="3">R3-44</strain>
    </source>
</reference>
<dbReference type="SUPFAM" id="SSF52091">
    <property type="entry name" value="SpoIIaa-like"/>
    <property type="match status" value="1"/>
</dbReference>
<dbReference type="Gene3D" id="3.30.750.24">
    <property type="entry name" value="STAS domain"/>
    <property type="match status" value="1"/>
</dbReference>
<keyword evidence="3" id="KW-1185">Reference proteome</keyword>
<dbReference type="PANTHER" id="PTHR35849:SF2">
    <property type="entry name" value="BLR2341 PROTEIN"/>
    <property type="match status" value="1"/>
</dbReference>
<protein>
    <submittedName>
        <fullName evidence="2">STAS domain-containing protein</fullName>
    </submittedName>
</protein>
<dbReference type="AlphaFoldDB" id="A0A516SEB9"/>
<evidence type="ECO:0000259" key="1">
    <source>
        <dbReference type="PROSITE" id="PS50801"/>
    </source>
</evidence>
<feature type="domain" description="STAS" evidence="1">
    <location>
        <begin position="1"/>
        <end position="91"/>
    </location>
</feature>
<dbReference type="OrthoDB" id="3297400at2"/>
<dbReference type="CDD" id="cd07043">
    <property type="entry name" value="STAS_anti-anti-sigma_factors"/>
    <property type="match status" value="1"/>
</dbReference>
<evidence type="ECO:0000313" key="2">
    <source>
        <dbReference type="EMBL" id="QDQ26502.1"/>
    </source>
</evidence>
<dbReference type="EMBL" id="CP041730">
    <property type="protein sequence ID" value="QDQ26502.1"/>
    <property type="molecule type" value="Genomic_DNA"/>
</dbReference>
<accession>A0A516SEB9</accession>
<dbReference type="InterPro" id="IPR058548">
    <property type="entry name" value="MlaB-like_STAS"/>
</dbReference>
<dbReference type="PROSITE" id="PS50801">
    <property type="entry name" value="STAS"/>
    <property type="match status" value="1"/>
</dbReference>
<gene>
    <name evidence="2" type="ORF">FNU76_09045</name>
</gene>
<dbReference type="Pfam" id="PF13466">
    <property type="entry name" value="STAS_2"/>
    <property type="match status" value="1"/>
</dbReference>
<name>A0A516SEB9_9NEIS</name>
<sequence>MSESVKLSGALTLDSICRVQREVADKLTAPALVLDLSEVSEIDSTAVSLLLHWQRDAVAAGRQLTLQRPPANLTSLAALYGVEEFLPHIQA</sequence>
<proteinExistence type="predicted"/>
<dbReference type="PANTHER" id="PTHR35849">
    <property type="entry name" value="BLR2341 PROTEIN"/>
    <property type="match status" value="1"/>
</dbReference>
<dbReference type="KEGG" id="cari:FNU76_09045"/>
<organism evidence="2 3">
    <name type="scientific">Chitinimonas arctica</name>
    <dbReference type="NCBI Taxonomy" id="2594795"/>
    <lineage>
        <taxon>Bacteria</taxon>
        <taxon>Pseudomonadati</taxon>
        <taxon>Pseudomonadota</taxon>
        <taxon>Betaproteobacteria</taxon>
        <taxon>Neisseriales</taxon>
        <taxon>Chitinibacteraceae</taxon>
        <taxon>Chitinimonas</taxon>
    </lineage>
</organism>
<dbReference type="RefSeq" id="WP_144277896.1">
    <property type="nucleotide sequence ID" value="NZ_CP041730.1"/>
</dbReference>
<dbReference type="InterPro" id="IPR036513">
    <property type="entry name" value="STAS_dom_sf"/>
</dbReference>